<comment type="caution">
    <text evidence="1">The sequence shown here is derived from an EMBL/GenBank/DDBJ whole genome shotgun (WGS) entry which is preliminary data.</text>
</comment>
<protein>
    <submittedName>
        <fullName evidence="1">Uncharacterized protein</fullName>
    </submittedName>
</protein>
<accession>A0ACC0MM84</accession>
<sequence length="162" mass="17325">MESQSHSSSSSSSSSSTFANTNSKQPHFHAPLRAVRKVPAKPWKKPIAPLPPPTPQGIYNVEPKDFKDLVQKLTKGPDFQSRHLERVAPPPLSLPTTAAVSDGEKPATAQDLLPSPYSITAPLGDAVLSPLGFSSSPTSRAWSSFLLTSPGTTSSWEQSSMF</sequence>
<evidence type="ECO:0000313" key="2">
    <source>
        <dbReference type="Proteomes" id="UP001062846"/>
    </source>
</evidence>
<name>A0ACC0MM84_RHOML</name>
<dbReference type="EMBL" id="CM046395">
    <property type="protein sequence ID" value="KAI8542010.1"/>
    <property type="molecule type" value="Genomic_DNA"/>
</dbReference>
<gene>
    <name evidence="1" type="ORF">RHMOL_Rhmol08G0105800</name>
</gene>
<keyword evidence="2" id="KW-1185">Reference proteome</keyword>
<proteinExistence type="predicted"/>
<organism evidence="1 2">
    <name type="scientific">Rhododendron molle</name>
    <name type="common">Chinese azalea</name>
    <name type="synonym">Azalea mollis</name>
    <dbReference type="NCBI Taxonomy" id="49168"/>
    <lineage>
        <taxon>Eukaryota</taxon>
        <taxon>Viridiplantae</taxon>
        <taxon>Streptophyta</taxon>
        <taxon>Embryophyta</taxon>
        <taxon>Tracheophyta</taxon>
        <taxon>Spermatophyta</taxon>
        <taxon>Magnoliopsida</taxon>
        <taxon>eudicotyledons</taxon>
        <taxon>Gunneridae</taxon>
        <taxon>Pentapetalae</taxon>
        <taxon>asterids</taxon>
        <taxon>Ericales</taxon>
        <taxon>Ericaceae</taxon>
        <taxon>Ericoideae</taxon>
        <taxon>Rhodoreae</taxon>
        <taxon>Rhododendron</taxon>
    </lineage>
</organism>
<evidence type="ECO:0000313" key="1">
    <source>
        <dbReference type="EMBL" id="KAI8542010.1"/>
    </source>
</evidence>
<reference evidence="1" key="1">
    <citation type="submission" date="2022-02" db="EMBL/GenBank/DDBJ databases">
        <title>Plant Genome Project.</title>
        <authorList>
            <person name="Zhang R.-G."/>
        </authorList>
    </citation>
    <scope>NUCLEOTIDE SEQUENCE</scope>
    <source>
        <strain evidence="1">AT1</strain>
    </source>
</reference>
<dbReference type="Proteomes" id="UP001062846">
    <property type="component" value="Chromosome 8"/>
</dbReference>